<dbReference type="AlphaFoldDB" id="A0A4R7FLB1"/>
<keyword evidence="2" id="KW-1185">Reference proteome</keyword>
<evidence type="ECO:0000313" key="1">
    <source>
        <dbReference type="EMBL" id="TDS77166.1"/>
    </source>
</evidence>
<dbReference type="EMBL" id="SOAM01000002">
    <property type="protein sequence ID" value="TDS77166.1"/>
    <property type="molecule type" value="Genomic_DNA"/>
</dbReference>
<gene>
    <name evidence="1" type="ORF">CLV52_2106</name>
</gene>
<evidence type="ECO:0000313" key="2">
    <source>
        <dbReference type="Proteomes" id="UP000295344"/>
    </source>
</evidence>
<dbReference type="Proteomes" id="UP000295344">
    <property type="component" value="Unassembled WGS sequence"/>
</dbReference>
<accession>A0A4R7FLB1</accession>
<name>A0A4R7FLB1_9MICO</name>
<reference evidence="1 2" key="1">
    <citation type="submission" date="2019-03" db="EMBL/GenBank/DDBJ databases">
        <title>Genomic Encyclopedia of Archaeal and Bacterial Type Strains, Phase II (KMG-II): from individual species to whole genera.</title>
        <authorList>
            <person name="Goeker M."/>
        </authorList>
    </citation>
    <scope>NUCLEOTIDE SEQUENCE [LARGE SCALE GENOMIC DNA]</scope>
    <source>
        <strain evidence="1 2">DSM 24782</strain>
    </source>
</reference>
<proteinExistence type="predicted"/>
<sequence>MIEVPGARGQVALDRPEAFTAAVRDFWSTLE</sequence>
<comment type="caution">
    <text evidence="1">The sequence shown here is derived from an EMBL/GenBank/DDBJ whole genome shotgun (WGS) entry which is preliminary data.</text>
</comment>
<organism evidence="1 2">
    <name type="scientific">Amnibacterium kyonggiense</name>
    <dbReference type="NCBI Taxonomy" id="595671"/>
    <lineage>
        <taxon>Bacteria</taxon>
        <taxon>Bacillati</taxon>
        <taxon>Actinomycetota</taxon>
        <taxon>Actinomycetes</taxon>
        <taxon>Micrococcales</taxon>
        <taxon>Microbacteriaceae</taxon>
        <taxon>Amnibacterium</taxon>
    </lineage>
</organism>
<protein>
    <submittedName>
        <fullName evidence="1">Uncharacterized protein</fullName>
    </submittedName>
</protein>